<evidence type="ECO:0000313" key="9">
    <source>
        <dbReference type="EMBL" id="NAW64301.1"/>
    </source>
</evidence>
<protein>
    <submittedName>
        <fullName evidence="9">L,D-transpeptidase family protein</fullName>
    </submittedName>
</protein>
<dbReference type="GO" id="GO:0016740">
    <property type="term" value="F:transferase activity"/>
    <property type="evidence" value="ECO:0007669"/>
    <property type="project" value="UniProtKB-KW"/>
</dbReference>
<comment type="pathway">
    <text evidence="1 7">Cell wall biogenesis; peptidoglycan biosynthesis.</text>
</comment>
<dbReference type="UniPathway" id="UPA00219"/>
<dbReference type="Proteomes" id="UP000465712">
    <property type="component" value="Unassembled WGS sequence"/>
</dbReference>
<dbReference type="AlphaFoldDB" id="A0A7X4WQB2"/>
<evidence type="ECO:0000256" key="3">
    <source>
        <dbReference type="ARBA" id="ARBA00022679"/>
    </source>
</evidence>
<evidence type="ECO:0000259" key="8">
    <source>
        <dbReference type="PROSITE" id="PS52029"/>
    </source>
</evidence>
<dbReference type="InterPro" id="IPR038063">
    <property type="entry name" value="Transpep_catalytic_dom"/>
</dbReference>
<dbReference type="Pfam" id="PF03734">
    <property type="entry name" value="YkuD"/>
    <property type="match status" value="1"/>
</dbReference>
<name>A0A7X4WQB2_9GAMM</name>
<evidence type="ECO:0000256" key="7">
    <source>
        <dbReference type="PROSITE-ProRule" id="PRU01373"/>
    </source>
</evidence>
<dbReference type="GO" id="GO:0071555">
    <property type="term" value="P:cell wall organization"/>
    <property type="evidence" value="ECO:0007669"/>
    <property type="project" value="UniProtKB-UniRule"/>
</dbReference>
<dbReference type="PANTHER" id="PTHR36699">
    <property type="entry name" value="LD-TRANSPEPTIDASE"/>
    <property type="match status" value="1"/>
</dbReference>
<evidence type="ECO:0000256" key="4">
    <source>
        <dbReference type="ARBA" id="ARBA00022960"/>
    </source>
</evidence>
<sequence length="223" mass="24799">MISHAHGQSVSSSVAPSSLGKRTVDDVLATYGHLSEMRLKYRFRQASVSYPPEKIALLGLKEEKALELWAYDQQGRRHFVYSYPVTAASGKAGPKLKEGDRQVPEGIYKIIGLNPNSRFHLSMKLNYPNDFDLKYAALEGRQSPGSNIFIHGKADSIGCLAIGDSAVEELFTLVEKIGKDNVEVVIAPHDPRKNPIRPVSDTSPAWISELYASIETEFSRFEY</sequence>
<dbReference type="GO" id="GO:0009252">
    <property type="term" value="P:peptidoglycan biosynthetic process"/>
    <property type="evidence" value="ECO:0007669"/>
    <property type="project" value="UniProtKB-UniPathway"/>
</dbReference>
<evidence type="ECO:0000313" key="10">
    <source>
        <dbReference type="Proteomes" id="UP000465712"/>
    </source>
</evidence>
<dbReference type="SUPFAM" id="SSF141523">
    <property type="entry name" value="L,D-transpeptidase catalytic domain-like"/>
    <property type="match status" value="1"/>
</dbReference>
<evidence type="ECO:0000256" key="5">
    <source>
        <dbReference type="ARBA" id="ARBA00022984"/>
    </source>
</evidence>
<keyword evidence="5 7" id="KW-0573">Peptidoglycan synthesis</keyword>
<dbReference type="EMBL" id="WXWW01000060">
    <property type="protein sequence ID" value="NAW64301.1"/>
    <property type="molecule type" value="Genomic_DNA"/>
</dbReference>
<keyword evidence="6 7" id="KW-0961">Cell wall biogenesis/degradation</keyword>
<dbReference type="PANTHER" id="PTHR36699:SF1">
    <property type="entry name" value="L,D-TRANSPEPTIDASE YAFK-RELATED"/>
    <property type="match status" value="1"/>
</dbReference>
<comment type="similarity">
    <text evidence="2">Belongs to the YkuD family.</text>
</comment>
<evidence type="ECO:0000256" key="1">
    <source>
        <dbReference type="ARBA" id="ARBA00004752"/>
    </source>
</evidence>
<dbReference type="CDD" id="cd16913">
    <property type="entry name" value="YkuD_like"/>
    <property type="match status" value="1"/>
</dbReference>
<accession>A0A7X4WQB2</accession>
<comment type="caution">
    <text evidence="9">The sequence shown here is derived from an EMBL/GenBank/DDBJ whole genome shotgun (WGS) entry which is preliminary data.</text>
</comment>
<dbReference type="GO" id="GO:0004180">
    <property type="term" value="F:carboxypeptidase activity"/>
    <property type="evidence" value="ECO:0007669"/>
    <property type="project" value="UniProtKB-ARBA"/>
</dbReference>
<dbReference type="GO" id="GO:0008360">
    <property type="term" value="P:regulation of cell shape"/>
    <property type="evidence" value="ECO:0007669"/>
    <property type="project" value="UniProtKB-UniRule"/>
</dbReference>
<dbReference type="PROSITE" id="PS52029">
    <property type="entry name" value="LD_TPASE"/>
    <property type="match status" value="1"/>
</dbReference>
<evidence type="ECO:0000256" key="2">
    <source>
        <dbReference type="ARBA" id="ARBA00005992"/>
    </source>
</evidence>
<feature type="domain" description="L,D-TPase catalytic" evidence="8">
    <location>
        <begin position="55"/>
        <end position="185"/>
    </location>
</feature>
<reference evidence="9 10" key="1">
    <citation type="submission" date="2017-05" db="EMBL/GenBank/DDBJ databases">
        <title>High clonality and local adaptation shapes Vibrionaceae linages within an endangered oasis.</title>
        <authorList>
            <person name="Vazquez-Rosas-Landa M."/>
        </authorList>
    </citation>
    <scope>NUCLEOTIDE SEQUENCE [LARGE SCALE GENOMIC DNA]</scope>
    <source>
        <strain evidence="9 10">P46_P4S1P180</strain>
    </source>
</reference>
<proteinExistence type="inferred from homology"/>
<keyword evidence="3" id="KW-0808">Transferase</keyword>
<gene>
    <name evidence="9" type="ORF">CAG72_03630</name>
</gene>
<dbReference type="InterPro" id="IPR005490">
    <property type="entry name" value="LD_TPept_cat_dom"/>
</dbReference>
<organism evidence="9 10">
    <name type="scientific">Photobacterium halotolerans</name>
    <dbReference type="NCBI Taxonomy" id="265726"/>
    <lineage>
        <taxon>Bacteria</taxon>
        <taxon>Pseudomonadati</taxon>
        <taxon>Pseudomonadota</taxon>
        <taxon>Gammaproteobacteria</taxon>
        <taxon>Vibrionales</taxon>
        <taxon>Vibrionaceae</taxon>
        <taxon>Photobacterium</taxon>
    </lineage>
</organism>
<feature type="active site" description="Nucleophile" evidence="7">
    <location>
        <position position="159"/>
    </location>
</feature>
<keyword evidence="4 7" id="KW-0133">Cell shape</keyword>
<evidence type="ECO:0000256" key="6">
    <source>
        <dbReference type="ARBA" id="ARBA00023316"/>
    </source>
</evidence>
<feature type="active site" description="Proton donor/acceptor" evidence="7">
    <location>
        <position position="151"/>
    </location>
</feature>